<sequence length="335" mass="37847">MVVSSLAQNQDDIAKDNGEMKSPIAEAHPLVAALKEAWFNATGSAEIDLPILESFLKALTEKEIEKGNNSGLQTLSLGQGAQSNEINLFLNDFNDEIVAAGIPISGSEDCTSTLSTENNTNGEATRDELFNIVKTLRPLVKEYMTMKESVNKWKSDYDAVVEQNRALHDEVLHLRETDVAIRRDARVEKLTLHCKKYRYRSAYYETRFYQKKTSVAPLKRRVAMLMEEKNKLEDQVTKLQEEVEDQKDRNIVLVTDYDNLMATVGLRRMAGFADGWRNFTLATAGLLETDSEEDAYEDLSRPVLQDVPDDLSDDASEDLFGDDELGFTMNEDHLF</sequence>
<proteinExistence type="predicted"/>
<feature type="coiled-coil region" evidence="1">
    <location>
        <begin position="215"/>
        <end position="249"/>
    </location>
</feature>
<keyword evidence="3" id="KW-1185">Reference proteome</keyword>
<dbReference type="InParanoid" id="A0A165G3Y2"/>
<organism evidence="2 3">
    <name type="scientific">Xylona heveae (strain CBS 132557 / TC161)</name>
    <dbReference type="NCBI Taxonomy" id="1328760"/>
    <lineage>
        <taxon>Eukaryota</taxon>
        <taxon>Fungi</taxon>
        <taxon>Dikarya</taxon>
        <taxon>Ascomycota</taxon>
        <taxon>Pezizomycotina</taxon>
        <taxon>Xylonomycetes</taxon>
        <taxon>Xylonales</taxon>
        <taxon>Xylonaceae</taxon>
        <taxon>Xylona</taxon>
    </lineage>
</organism>
<dbReference type="EMBL" id="KV407460">
    <property type="protein sequence ID" value="KZF21710.1"/>
    <property type="molecule type" value="Genomic_DNA"/>
</dbReference>
<evidence type="ECO:0000313" key="2">
    <source>
        <dbReference type="EMBL" id="KZF21710.1"/>
    </source>
</evidence>
<dbReference type="GeneID" id="28899508"/>
<gene>
    <name evidence="2" type="ORF">L228DRAFT_261850</name>
</gene>
<dbReference type="RefSeq" id="XP_018187265.1">
    <property type="nucleotide sequence ID" value="XM_018334371.1"/>
</dbReference>
<protein>
    <submittedName>
        <fullName evidence="2">Uncharacterized protein</fullName>
    </submittedName>
</protein>
<dbReference type="Gene3D" id="1.10.287.1490">
    <property type="match status" value="1"/>
</dbReference>
<reference evidence="2 3" key="1">
    <citation type="journal article" date="2016" name="Fungal Biol.">
        <title>The genome of Xylona heveae provides a window into fungal endophytism.</title>
        <authorList>
            <person name="Gazis R."/>
            <person name="Kuo A."/>
            <person name="Riley R."/>
            <person name="LaButti K."/>
            <person name="Lipzen A."/>
            <person name="Lin J."/>
            <person name="Amirebrahimi M."/>
            <person name="Hesse C.N."/>
            <person name="Spatafora J.W."/>
            <person name="Henrissat B."/>
            <person name="Hainaut M."/>
            <person name="Grigoriev I.V."/>
            <person name="Hibbett D.S."/>
        </authorList>
    </citation>
    <scope>NUCLEOTIDE SEQUENCE [LARGE SCALE GENOMIC DNA]</scope>
    <source>
        <strain evidence="2 3">TC161</strain>
    </source>
</reference>
<accession>A0A165G3Y2</accession>
<evidence type="ECO:0000313" key="3">
    <source>
        <dbReference type="Proteomes" id="UP000076632"/>
    </source>
</evidence>
<dbReference type="AlphaFoldDB" id="A0A165G3Y2"/>
<keyword evidence="1" id="KW-0175">Coiled coil</keyword>
<dbReference type="Proteomes" id="UP000076632">
    <property type="component" value="Unassembled WGS sequence"/>
</dbReference>
<evidence type="ECO:0000256" key="1">
    <source>
        <dbReference type="SAM" id="Coils"/>
    </source>
</evidence>
<name>A0A165G3Y2_XYLHT</name>